<name>A0ABS4JJU8_9BACL</name>
<dbReference type="PROSITE" id="PS50152">
    <property type="entry name" value="25A_SYNTH_3"/>
    <property type="match status" value="1"/>
</dbReference>
<evidence type="ECO:0000313" key="5">
    <source>
        <dbReference type="Proteomes" id="UP001519288"/>
    </source>
</evidence>
<dbReference type="InterPro" id="IPR043519">
    <property type="entry name" value="NT_sf"/>
</dbReference>
<proteinExistence type="predicted"/>
<dbReference type="EMBL" id="JAGGLD010000005">
    <property type="protein sequence ID" value="MBP2001983.1"/>
    <property type="molecule type" value="Genomic_DNA"/>
</dbReference>
<evidence type="ECO:0000313" key="4">
    <source>
        <dbReference type="EMBL" id="MBP2001983.1"/>
    </source>
</evidence>
<dbReference type="Proteomes" id="UP001519288">
    <property type="component" value="Unassembled WGS sequence"/>
</dbReference>
<dbReference type="RefSeq" id="WP_209864250.1">
    <property type="nucleotide sequence ID" value="NZ_JAGGLD010000005.1"/>
</dbReference>
<keyword evidence="5" id="KW-1185">Reference proteome</keyword>
<comment type="caution">
    <text evidence="4">The sequence shown here is derived from an EMBL/GenBank/DDBJ whole genome shotgun (WGS) entry which is preliminary data.</text>
</comment>
<dbReference type="CDD" id="cd05403">
    <property type="entry name" value="NT_KNTase_like"/>
    <property type="match status" value="1"/>
</dbReference>
<dbReference type="InterPro" id="IPR041633">
    <property type="entry name" value="Polbeta"/>
</dbReference>
<evidence type="ECO:0000256" key="1">
    <source>
        <dbReference type="ARBA" id="ARBA00022679"/>
    </source>
</evidence>
<dbReference type="SUPFAM" id="SSF81301">
    <property type="entry name" value="Nucleotidyltransferase"/>
    <property type="match status" value="1"/>
</dbReference>
<feature type="domain" description="Polymerase beta nucleotidyltransferase" evidence="3">
    <location>
        <begin position="15"/>
        <end position="67"/>
    </location>
</feature>
<keyword evidence="1" id="KW-0808">Transferase</keyword>
<dbReference type="Pfam" id="PF13427">
    <property type="entry name" value="AadA_C"/>
    <property type="match status" value="1"/>
</dbReference>
<evidence type="ECO:0000259" key="2">
    <source>
        <dbReference type="Pfam" id="PF13427"/>
    </source>
</evidence>
<feature type="domain" description="Adenylyltransferase AadA C-terminal" evidence="2">
    <location>
        <begin position="168"/>
        <end position="258"/>
    </location>
</feature>
<dbReference type="Pfam" id="PF18765">
    <property type="entry name" value="Polbeta"/>
    <property type="match status" value="1"/>
</dbReference>
<reference evidence="4 5" key="1">
    <citation type="submission" date="2021-03" db="EMBL/GenBank/DDBJ databases">
        <title>Genomic Encyclopedia of Type Strains, Phase IV (KMG-IV): sequencing the most valuable type-strain genomes for metagenomic binning, comparative biology and taxonomic classification.</title>
        <authorList>
            <person name="Goeker M."/>
        </authorList>
    </citation>
    <scope>NUCLEOTIDE SEQUENCE [LARGE SCALE GENOMIC DNA]</scope>
    <source>
        <strain evidence="4 5">DSM 26806</strain>
    </source>
</reference>
<organism evidence="4 5">
    <name type="scientific">Paenibacillus shirakamiensis</name>
    <dbReference type="NCBI Taxonomy" id="1265935"/>
    <lineage>
        <taxon>Bacteria</taxon>
        <taxon>Bacillati</taxon>
        <taxon>Bacillota</taxon>
        <taxon>Bacilli</taxon>
        <taxon>Bacillales</taxon>
        <taxon>Paenibacillaceae</taxon>
        <taxon>Paenibacillus</taxon>
    </lineage>
</organism>
<gene>
    <name evidence="4" type="ORF">J2Z69_003039</name>
</gene>
<accession>A0ABS4JJU8</accession>
<evidence type="ECO:0000259" key="3">
    <source>
        <dbReference type="Pfam" id="PF18765"/>
    </source>
</evidence>
<dbReference type="Gene3D" id="3.30.460.10">
    <property type="entry name" value="Beta Polymerase, domain 2"/>
    <property type="match status" value="1"/>
</dbReference>
<dbReference type="InterPro" id="IPR025184">
    <property type="entry name" value="AadA_C"/>
</dbReference>
<sequence length="279" mass="32749">MLPDVVERSMRKLCTSLVMNNFNVEAVYIYGSVALGDYIEGSSDIDFITLLRELPSNTDIHILSNIHAEIDQEFPDLEMMGAYIHVDDVGKSQDEMNAFWTYYDKKVHSDGYAADINPVTWWILQHYGIRLYGLSHSFHFEIRVKALMDYVVGNLNTYWINWIERLEEQLRSSFISDEESMKKKMDEAVEWCTLGMLRQLYTLKEQAVKSKVEAGLYGLAIIPNSWHSLIHEAIHIKRLETERYYNSNEARLKDLVELLRYIHSEANRIFYDSKHVEQY</sequence>
<protein>
    <submittedName>
        <fullName evidence="4">Nucleotidyltransferase</fullName>
    </submittedName>
</protein>